<evidence type="ECO:0000256" key="2">
    <source>
        <dbReference type="ARBA" id="ARBA00022723"/>
    </source>
</evidence>
<keyword evidence="2 4" id="KW-0479">Metal-binding</keyword>
<keyword evidence="5" id="KW-1133">Transmembrane helix</keyword>
<keyword evidence="8" id="KW-1185">Reference proteome</keyword>
<dbReference type="InterPro" id="IPR009056">
    <property type="entry name" value="Cyt_c-like_dom"/>
</dbReference>
<evidence type="ECO:0000313" key="8">
    <source>
        <dbReference type="Proteomes" id="UP000594459"/>
    </source>
</evidence>
<dbReference type="SUPFAM" id="SSF46626">
    <property type="entry name" value="Cytochrome c"/>
    <property type="match status" value="1"/>
</dbReference>
<feature type="transmembrane region" description="Helical" evidence="5">
    <location>
        <begin position="21"/>
        <end position="44"/>
    </location>
</feature>
<dbReference type="Pfam" id="PF02433">
    <property type="entry name" value="FixO"/>
    <property type="match status" value="1"/>
</dbReference>
<organism evidence="7 8">
    <name type="scientific">Qipengyuania soli</name>
    <dbReference type="NCBI Taxonomy" id="2782568"/>
    <lineage>
        <taxon>Bacteria</taxon>
        <taxon>Pseudomonadati</taxon>
        <taxon>Pseudomonadota</taxon>
        <taxon>Alphaproteobacteria</taxon>
        <taxon>Sphingomonadales</taxon>
        <taxon>Erythrobacteraceae</taxon>
        <taxon>Qipengyuania</taxon>
    </lineage>
</organism>
<evidence type="ECO:0000313" key="7">
    <source>
        <dbReference type="EMBL" id="QPC99462.1"/>
    </source>
</evidence>
<dbReference type="PROSITE" id="PS51007">
    <property type="entry name" value="CYTC"/>
    <property type="match status" value="1"/>
</dbReference>
<evidence type="ECO:0000256" key="5">
    <source>
        <dbReference type="SAM" id="Phobius"/>
    </source>
</evidence>
<dbReference type="Gene3D" id="1.10.760.10">
    <property type="entry name" value="Cytochrome c-like domain"/>
    <property type="match status" value="1"/>
</dbReference>
<proteinExistence type="predicted"/>
<dbReference type="GO" id="GO:0009055">
    <property type="term" value="F:electron transfer activity"/>
    <property type="evidence" value="ECO:0007669"/>
    <property type="project" value="InterPro"/>
</dbReference>
<keyword evidence="3 4" id="KW-0408">Iron</keyword>
<evidence type="ECO:0000259" key="6">
    <source>
        <dbReference type="PROSITE" id="PS51007"/>
    </source>
</evidence>
<reference evidence="7 8" key="1">
    <citation type="submission" date="2020-11" db="EMBL/GenBank/DDBJ databases">
        <title>The genome sequence of Erythrobacter sp. 6D36.</title>
        <authorList>
            <person name="Liu Y."/>
        </authorList>
    </citation>
    <scope>NUCLEOTIDE SEQUENCE [LARGE SCALE GENOMIC DNA]</scope>
    <source>
        <strain evidence="7 8">6D36</strain>
    </source>
</reference>
<dbReference type="NCBIfam" id="NF011055">
    <property type="entry name" value="PRK14487.1"/>
    <property type="match status" value="1"/>
</dbReference>
<dbReference type="RefSeq" id="WP_200982846.1">
    <property type="nucleotide sequence ID" value="NZ_CP064654.1"/>
</dbReference>
<accession>A0A7S8F5D7</accession>
<dbReference type="KEGG" id="qso:IRL76_02500"/>
<feature type="domain" description="Cytochrome c" evidence="6">
    <location>
        <begin position="59"/>
        <end position="191"/>
    </location>
</feature>
<name>A0A7S8F5D7_9SPHN</name>
<dbReference type="Gene3D" id="6.10.250.2250">
    <property type="match status" value="1"/>
</dbReference>
<protein>
    <submittedName>
        <fullName evidence="7">Cytochrome-c oxidase, cbb3-type subunit II</fullName>
    </submittedName>
</protein>
<evidence type="ECO:0000256" key="4">
    <source>
        <dbReference type="PROSITE-ProRule" id="PRU00433"/>
    </source>
</evidence>
<dbReference type="GO" id="GO:0020037">
    <property type="term" value="F:heme binding"/>
    <property type="evidence" value="ECO:0007669"/>
    <property type="project" value="InterPro"/>
</dbReference>
<dbReference type="Proteomes" id="UP000594459">
    <property type="component" value="Chromosome"/>
</dbReference>
<keyword evidence="5" id="KW-0472">Membrane</keyword>
<dbReference type="GO" id="GO:0046872">
    <property type="term" value="F:metal ion binding"/>
    <property type="evidence" value="ECO:0007669"/>
    <property type="project" value="UniProtKB-KW"/>
</dbReference>
<dbReference type="NCBIfam" id="TIGR00781">
    <property type="entry name" value="ccoO"/>
    <property type="match status" value="1"/>
</dbReference>
<evidence type="ECO:0000256" key="3">
    <source>
        <dbReference type="ARBA" id="ARBA00023004"/>
    </source>
</evidence>
<evidence type="ECO:0000256" key="1">
    <source>
        <dbReference type="ARBA" id="ARBA00022617"/>
    </source>
</evidence>
<dbReference type="InterPro" id="IPR036909">
    <property type="entry name" value="Cyt_c-like_dom_sf"/>
</dbReference>
<keyword evidence="5" id="KW-0812">Transmembrane</keyword>
<dbReference type="EMBL" id="CP064654">
    <property type="protein sequence ID" value="QPC99462.1"/>
    <property type="molecule type" value="Genomic_DNA"/>
</dbReference>
<dbReference type="InterPro" id="IPR003468">
    <property type="entry name" value="Cyt_c_oxidase_monohaem-su/FixO"/>
</dbReference>
<dbReference type="AlphaFoldDB" id="A0A7S8F5D7"/>
<sequence>MSDTPKEPFAGHKRLEKNITLLAVATFATVAIGGIVEIAPLFWIDNTIEKVEGMRPYTPLEQAGRDIYIREGCYTCHSQMIRPFRDEVERYGHYSLAAESMYDHPFQWGSKRTGPDLARVGGRYSDEWHVQHLTNPQSVVPESVMPQYGFLAENELQIGDPKATLTALSRVGVPYSKDDIAKAKDDMLAQANPEADAGDLATRYPKAQIRDFDGNPTRLTEMDALIAYLQMLGTLVDVDSAGPMEELAKEKGR</sequence>
<gene>
    <name evidence="7" type="primary">ccoO</name>
    <name evidence="7" type="ORF">IRL76_02500</name>
</gene>
<keyword evidence="1 4" id="KW-0349">Heme</keyword>